<keyword evidence="2" id="KW-1185">Reference proteome</keyword>
<dbReference type="AlphaFoldDB" id="A0A0C3L509"/>
<dbReference type="EMBL" id="KN823497">
    <property type="protein sequence ID" value="KIO16712.1"/>
    <property type="molecule type" value="Genomic_DNA"/>
</dbReference>
<dbReference type="OrthoDB" id="3322437at2759"/>
<reference evidence="1 2" key="1">
    <citation type="submission" date="2014-04" db="EMBL/GenBank/DDBJ databases">
        <authorList>
            <consortium name="DOE Joint Genome Institute"/>
            <person name="Kuo A."/>
            <person name="Girlanda M."/>
            <person name="Perotto S."/>
            <person name="Kohler A."/>
            <person name="Nagy L.G."/>
            <person name="Floudas D."/>
            <person name="Copeland A."/>
            <person name="Barry K.W."/>
            <person name="Cichocki N."/>
            <person name="Veneault-Fourrey C."/>
            <person name="LaButti K."/>
            <person name="Lindquist E.A."/>
            <person name="Lipzen A."/>
            <person name="Lundell T."/>
            <person name="Morin E."/>
            <person name="Murat C."/>
            <person name="Sun H."/>
            <person name="Tunlid A."/>
            <person name="Henrissat B."/>
            <person name="Grigoriev I.V."/>
            <person name="Hibbett D.S."/>
            <person name="Martin F."/>
            <person name="Nordberg H.P."/>
            <person name="Cantor M.N."/>
            <person name="Hua S.X."/>
        </authorList>
    </citation>
    <scope>NUCLEOTIDE SEQUENCE [LARGE SCALE GENOMIC DNA]</scope>
    <source>
        <strain evidence="1 2">MUT 4182</strain>
    </source>
</reference>
<protein>
    <submittedName>
        <fullName evidence="1">Uncharacterized protein</fullName>
    </submittedName>
</protein>
<dbReference type="Proteomes" id="UP000054248">
    <property type="component" value="Unassembled WGS sequence"/>
</dbReference>
<organism evidence="1 2">
    <name type="scientific">Tulasnella calospora MUT 4182</name>
    <dbReference type="NCBI Taxonomy" id="1051891"/>
    <lineage>
        <taxon>Eukaryota</taxon>
        <taxon>Fungi</taxon>
        <taxon>Dikarya</taxon>
        <taxon>Basidiomycota</taxon>
        <taxon>Agaricomycotina</taxon>
        <taxon>Agaricomycetes</taxon>
        <taxon>Cantharellales</taxon>
        <taxon>Tulasnellaceae</taxon>
        <taxon>Tulasnella</taxon>
    </lineage>
</organism>
<dbReference type="HOGENOM" id="CLU_503619_0_0_1"/>
<evidence type="ECO:0000313" key="2">
    <source>
        <dbReference type="Proteomes" id="UP000054248"/>
    </source>
</evidence>
<accession>A0A0C3L509</accession>
<sequence length="541" mass="61369">MKASATQARARFVPAGQSLRVWMLDALHGQWTFGNATRVEEWRTQMRAFGGLGGRTNVRQDGGRLHYSDSEEMIGRANHPHQHEHSAIDGFSRVTTQVLQYFGVQILRPASGALIRVFKVSEEPLALYHGATNLCSIDDPSTLRPFMRDEIVRARLWDLYLDSVGRMNLKGPLALSPPPVPTPFQKFIVYGAASYHTFFLVGSLDTFFSLTHIGKSLRGNRSLDLSQVGNEAIREGSIEVRDYLMQFLKVQRSTLGSHPTIMTSTSLAAYALYGLLELHSPYFSDYLGRRLRATVRVSACSWNSLALLAFLCNTTISVPTLRASRDDVAHLNMYVGSMREYFSQIQRAYNTFEPTRELAVAVDQALRRRRDHKTDFVLFKLSWALFVGAPWKDLEFIRLAENALGKSATLLCSLEASIRQETISHNRREGKRALRLQDPPPWLQRKMALVLNVATEYINHLLSLNEPGHSENIKCRSLIDSINNSLPRQNEGERILYQSDHTGYTQQKYFFRVAYAAFYTYLHGGIDASVGEVQCGRRRWQ</sequence>
<evidence type="ECO:0000313" key="1">
    <source>
        <dbReference type="EMBL" id="KIO16712.1"/>
    </source>
</evidence>
<reference evidence="2" key="2">
    <citation type="submission" date="2015-01" db="EMBL/GenBank/DDBJ databases">
        <title>Evolutionary Origins and Diversification of the Mycorrhizal Mutualists.</title>
        <authorList>
            <consortium name="DOE Joint Genome Institute"/>
            <consortium name="Mycorrhizal Genomics Consortium"/>
            <person name="Kohler A."/>
            <person name="Kuo A."/>
            <person name="Nagy L.G."/>
            <person name="Floudas D."/>
            <person name="Copeland A."/>
            <person name="Barry K.W."/>
            <person name="Cichocki N."/>
            <person name="Veneault-Fourrey C."/>
            <person name="LaButti K."/>
            <person name="Lindquist E.A."/>
            <person name="Lipzen A."/>
            <person name="Lundell T."/>
            <person name="Morin E."/>
            <person name="Murat C."/>
            <person name="Riley R."/>
            <person name="Ohm R."/>
            <person name="Sun H."/>
            <person name="Tunlid A."/>
            <person name="Henrissat B."/>
            <person name="Grigoriev I.V."/>
            <person name="Hibbett D.S."/>
            <person name="Martin F."/>
        </authorList>
    </citation>
    <scope>NUCLEOTIDE SEQUENCE [LARGE SCALE GENOMIC DNA]</scope>
    <source>
        <strain evidence="2">MUT 4182</strain>
    </source>
</reference>
<name>A0A0C3L509_9AGAM</name>
<gene>
    <name evidence="1" type="ORF">M407DRAFT_12679</name>
</gene>
<proteinExistence type="predicted"/>